<accession>A0ACB6ZDW2</accession>
<reference evidence="1" key="1">
    <citation type="submission" date="2019-10" db="EMBL/GenBank/DDBJ databases">
        <authorList>
            <consortium name="DOE Joint Genome Institute"/>
            <person name="Kuo A."/>
            <person name="Miyauchi S."/>
            <person name="Kiss E."/>
            <person name="Drula E."/>
            <person name="Kohler A."/>
            <person name="Sanchez-Garcia M."/>
            <person name="Andreopoulos B."/>
            <person name="Barry K.W."/>
            <person name="Bonito G."/>
            <person name="Buee M."/>
            <person name="Carver A."/>
            <person name="Chen C."/>
            <person name="Cichocki N."/>
            <person name="Clum A."/>
            <person name="Culley D."/>
            <person name="Crous P.W."/>
            <person name="Fauchery L."/>
            <person name="Girlanda M."/>
            <person name="Hayes R."/>
            <person name="Keri Z."/>
            <person name="Labutti K."/>
            <person name="Lipzen A."/>
            <person name="Lombard V."/>
            <person name="Magnuson J."/>
            <person name="Maillard F."/>
            <person name="Morin E."/>
            <person name="Murat C."/>
            <person name="Nolan M."/>
            <person name="Ohm R."/>
            <person name="Pangilinan J."/>
            <person name="Pereira M."/>
            <person name="Perotto S."/>
            <person name="Peter M."/>
            <person name="Riley R."/>
            <person name="Sitrit Y."/>
            <person name="Stielow B."/>
            <person name="Szollosi G."/>
            <person name="Zifcakova L."/>
            <person name="Stursova M."/>
            <person name="Spatafora J.W."/>
            <person name="Tedersoo L."/>
            <person name="Vaario L.-M."/>
            <person name="Yamada A."/>
            <person name="Yan M."/>
            <person name="Wang P."/>
            <person name="Xu J."/>
            <person name="Bruns T."/>
            <person name="Baldrian P."/>
            <person name="Vilgalys R."/>
            <person name="Henrissat B."/>
            <person name="Grigoriev I.V."/>
            <person name="Hibbett D."/>
            <person name="Nagy L.G."/>
            <person name="Martin F.M."/>
        </authorList>
    </citation>
    <scope>NUCLEOTIDE SEQUENCE</scope>
    <source>
        <strain evidence="1">P2</strain>
    </source>
</reference>
<proteinExistence type="predicted"/>
<evidence type="ECO:0000313" key="2">
    <source>
        <dbReference type="Proteomes" id="UP000886501"/>
    </source>
</evidence>
<reference evidence="1" key="2">
    <citation type="journal article" date="2020" name="Nat. Commun.">
        <title>Large-scale genome sequencing of mycorrhizal fungi provides insights into the early evolution of symbiotic traits.</title>
        <authorList>
            <person name="Miyauchi S."/>
            <person name="Kiss E."/>
            <person name="Kuo A."/>
            <person name="Drula E."/>
            <person name="Kohler A."/>
            <person name="Sanchez-Garcia M."/>
            <person name="Morin E."/>
            <person name="Andreopoulos B."/>
            <person name="Barry K.W."/>
            <person name="Bonito G."/>
            <person name="Buee M."/>
            <person name="Carver A."/>
            <person name="Chen C."/>
            <person name="Cichocki N."/>
            <person name="Clum A."/>
            <person name="Culley D."/>
            <person name="Crous P.W."/>
            <person name="Fauchery L."/>
            <person name="Girlanda M."/>
            <person name="Hayes R.D."/>
            <person name="Keri Z."/>
            <person name="LaButti K."/>
            <person name="Lipzen A."/>
            <person name="Lombard V."/>
            <person name="Magnuson J."/>
            <person name="Maillard F."/>
            <person name="Murat C."/>
            <person name="Nolan M."/>
            <person name="Ohm R.A."/>
            <person name="Pangilinan J."/>
            <person name="Pereira M.F."/>
            <person name="Perotto S."/>
            <person name="Peter M."/>
            <person name="Pfister S."/>
            <person name="Riley R."/>
            <person name="Sitrit Y."/>
            <person name="Stielow J.B."/>
            <person name="Szollosi G."/>
            <person name="Zifcakova L."/>
            <person name="Stursova M."/>
            <person name="Spatafora J.W."/>
            <person name="Tedersoo L."/>
            <person name="Vaario L.M."/>
            <person name="Yamada A."/>
            <person name="Yan M."/>
            <person name="Wang P."/>
            <person name="Xu J."/>
            <person name="Bruns T."/>
            <person name="Baldrian P."/>
            <person name="Vilgalys R."/>
            <person name="Dunand C."/>
            <person name="Henrissat B."/>
            <person name="Grigoriev I.V."/>
            <person name="Hibbett D."/>
            <person name="Nagy L.G."/>
            <person name="Martin F.M."/>
        </authorList>
    </citation>
    <scope>NUCLEOTIDE SEQUENCE</scope>
    <source>
        <strain evidence="1">P2</strain>
    </source>
</reference>
<keyword evidence="2" id="KW-1185">Reference proteome</keyword>
<comment type="caution">
    <text evidence="1">The sequence shown here is derived from an EMBL/GenBank/DDBJ whole genome shotgun (WGS) entry which is preliminary data.</text>
</comment>
<protein>
    <submittedName>
        <fullName evidence="1">Uncharacterized protein</fullName>
    </submittedName>
</protein>
<dbReference type="EMBL" id="MU118021">
    <property type="protein sequence ID" value="KAF9648020.1"/>
    <property type="molecule type" value="Genomic_DNA"/>
</dbReference>
<name>A0ACB6ZDW2_THEGA</name>
<evidence type="ECO:0000313" key="1">
    <source>
        <dbReference type="EMBL" id="KAF9648020.1"/>
    </source>
</evidence>
<organism evidence="1 2">
    <name type="scientific">Thelephora ganbajun</name>
    <name type="common">Ganba fungus</name>
    <dbReference type="NCBI Taxonomy" id="370292"/>
    <lineage>
        <taxon>Eukaryota</taxon>
        <taxon>Fungi</taxon>
        <taxon>Dikarya</taxon>
        <taxon>Basidiomycota</taxon>
        <taxon>Agaricomycotina</taxon>
        <taxon>Agaricomycetes</taxon>
        <taxon>Thelephorales</taxon>
        <taxon>Thelephoraceae</taxon>
        <taxon>Thelephora</taxon>
    </lineage>
</organism>
<dbReference type="Proteomes" id="UP000886501">
    <property type="component" value="Unassembled WGS sequence"/>
</dbReference>
<gene>
    <name evidence="1" type="ORF">BDM02DRAFT_2449377</name>
</gene>
<sequence length="194" mass="21961">MREHRPDVSVVANLHPWSKLEVAGRKRCGINAVRKNPNSSRNANERPFCHDMHRPRLFRHPSRPLHNSQLTASGLRCARERRVWKDPDQLLVGRDRWSPVTSHISHHIATSGHFNLLPRTSRLTGPREGRLALLPGPGSTHRNGELARILGRAWFNVARPTSAPEMSDDRRKGCKPRGIISPRGNFGSEGYIHV</sequence>